<accession>A0A843XLV6</accession>
<gene>
    <name evidence="2" type="ORF">Taro_053189</name>
</gene>
<dbReference type="EMBL" id="NMUH01009554">
    <property type="protein sequence ID" value="MQM20173.1"/>
    <property type="molecule type" value="Genomic_DNA"/>
</dbReference>
<name>A0A843XLV6_COLES</name>
<evidence type="ECO:0000256" key="1">
    <source>
        <dbReference type="SAM" id="MobiDB-lite"/>
    </source>
</evidence>
<feature type="non-terminal residue" evidence="2">
    <location>
        <position position="1"/>
    </location>
</feature>
<dbReference type="Proteomes" id="UP000652761">
    <property type="component" value="Unassembled WGS sequence"/>
</dbReference>
<feature type="compositionally biased region" description="Basic residues" evidence="1">
    <location>
        <begin position="82"/>
        <end position="91"/>
    </location>
</feature>
<reference evidence="2" key="1">
    <citation type="submission" date="2017-07" db="EMBL/GenBank/DDBJ databases">
        <title>Taro Niue Genome Assembly and Annotation.</title>
        <authorList>
            <person name="Atibalentja N."/>
            <person name="Keating K."/>
            <person name="Fields C.J."/>
        </authorList>
    </citation>
    <scope>NUCLEOTIDE SEQUENCE</scope>
    <source>
        <strain evidence="2">Niue_2</strain>
        <tissue evidence="2">Leaf</tissue>
    </source>
</reference>
<organism evidence="2 3">
    <name type="scientific">Colocasia esculenta</name>
    <name type="common">Wild taro</name>
    <name type="synonym">Arum esculentum</name>
    <dbReference type="NCBI Taxonomy" id="4460"/>
    <lineage>
        <taxon>Eukaryota</taxon>
        <taxon>Viridiplantae</taxon>
        <taxon>Streptophyta</taxon>
        <taxon>Embryophyta</taxon>
        <taxon>Tracheophyta</taxon>
        <taxon>Spermatophyta</taxon>
        <taxon>Magnoliopsida</taxon>
        <taxon>Liliopsida</taxon>
        <taxon>Araceae</taxon>
        <taxon>Aroideae</taxon>
        <taxon>Colocasieae</taxon>
        <taxon>Colocasia</taxon>
    </lineage>
</organism>
<evidence type="ECO:0000313" key="3">
    <source>
        <dbReference type="Proteomes" id="UP000652761"/>
    </source>
</evidence>
<dbReference type="AlphaFoldDB" id="A0A843XLV6"/>
<protein>
    <submittedName>
        <fullName evidence="2">Uncharacterized protein</fullName>
    </submittedName>
</protein>
<sequence length="102" mass="11055">IMKSLKGQSRPCFSLVSSFRGRRRSESEWERGRAGSRTRRAWLQCCGIAGNGEEVAPFAPPSPPLASCAATSPSSTSPALRAKGRRRRAPGRRGGVDIPIWC</sequence>
<proteinExistence type="predicted"/>
<feature type="compositionally biased region" description="Low complexity" evidence="1">
    <location>
        <begin position="65"/>
        <end position="81"/>
    </location>
</feature>
<feature type="region of interest" description="Disordered" evidence="1">
    <location>
        <begin position="60"/>
        <end position="102"/>
    </location>
</feature>
<evidence type="ECO:0000313" key="2">
    <source>
        <dbReference type="EMBL" id="MQM20173.1"/>
    </source>
</evidence>
<comment type="caution">
    <text evidence="2">The sequence shown here is derived from an EMBL/GenBank/DDBJ whole genome shotgun (WGS) entry which is preliminary data.</text>
</comment>
<keyword evidence="3" id="KW-1185">Reference proteome</keyword>